<evidence type="ECO:0000259" key="1">
    <source>
        <dbReference type="Pfam" id="PF01935"/>
    </source>
</evidence>
<dbReference type="Proteomes" id="UP001380186">
    <property type="component" value="Chromosome"/>
</dbReference>
<gene>
    <name evidence="2" type="ORF">CRDW_37050</name>
</gene>
<evidence type="ECO:0000313" key="3">
    <source>
        <dbReference type="Proteomes" id="UP001380186"/>
    </source>
</evidence>
<dbReference type="Pfam" id="PF01935">
    <property type="entry name" value="DUF87"/>
    <property type="match status" value="1"/>
</dbReference>
<dbReference type="PANTHER" id="PTHR42957:SF1">
    <property type="entry name" value="HELICASE MJ1565-RELATED"/>
    <property type="match status" value="1"/>
</dbReference>
<dbReference type="InterPro" id="IPR027417">
    <property type="entry name" value="P-loop_NTPase"/>
</dbReference>
<dbReference type="EMBL" id="AP029022">
    <property type="protein sequence ID" value="BEV06331.1"/>
    <property type="molecule type" value="Genomic_DNA"/>
</dbReference>
<dbReference type="Gene3D" id="3.40.50.300">
    <property type="entry name" value="P-loop containing nucleotide triphosphate hydrolases"/>
    <property type="match status" value="2"/>
</dbReference>
<keyword evidence="3" id="KW-1185">Reference proteome</keyword>
<reference evidence="2 3" key="1">
    <citation type="journal article" date="2020" name="Microbes Environ.">
        <title>Synthetic bacterial community of duckweed: a simple and stable system to study plant-microbe interactions.</title>
        <authorList>
            <person name="Ishizawa H."/>
            <person name="Tada M."/>
            <person name="Kuroda M."/>
            <person name="Inoue D."/>
            <person name="Futamata H."/>
            <person name="Ike M."/>
        </authorList>
    </citation>
    <scope>NUCLEOTIDE SEQUENCE [LARGE SCALE GENOMIC DNA]</scope>
    <source>
        <strain evidence="2 3">DW100</strain>
    </source>
</reference>
<dbReference type="SUPFAM" id="SSF52540">
    <property type="entry name" value="P-loop containing nucleoside triphosphate hydrolases"/>
    <property type="match status" value="2"/>
</dbReference>
<dbReference type="CDD" id="cd01127">
    <property type="entry name" value="TrwB_TraG_TraD_VirD4"/>
    <property type="match status" value="1"/>
</dbReference>
<dbReference type="InterPro" id="IPR008571">
    <property type="entry name" value="HerA-like"/>
</dbReference>
<organism evidence="2 3">
    <name type="scientific">Chryseobacterium gambrini</name>
    <dbReference type="NCBI Taxonomy" id="373672"/>
    <lineage>
        <taxon>Bacteria</taxon>
        <taxon>Pseudomonadati</taxon>
        <taxon>Bacteroidota</taxon>
        <taxon>Flavobacteriia</taxon>
        <taxon>Flavobacteriales</taxon>
        <taxon>Weeksellaceae</taxon>
        <taxon>Chryseobacterium group</taxon>
        <taxon>Chryseobacterium</taxon>
    </lineage>
</organism>
<keyword evidence="2" id="KW-0067">ATP-binding</keyword>
<sequence>MSTVKIGKVLESSPSAILIEINDEKVFEVHKKDFQIGKYLEIDEGNLNKVIAVIQNIKSNASEAGLRFFIQTQPIGYIENEEFYRGSAIIPSPTEPVSVVEDSTIKLIYDSNKDFNFPFGKLIQNKNIDLKIDANKFFGKHIALVGSTGSGKSCTVAKILQDVVGINKKKNQNVAQQKNAHIIIFDVHSEYKSAFALHDEEKFNLNNLDAESLKLPYWLMNSEELESLFIEGNENKHHNQVSQFKRAVILNKEKHNPTLKDKVNYDTPVFFDINEVFNYIHNINNLTIYQESGKTYFATLTDKIEYNTDKLWNLIEFEESTANSKHEKFGVKVSKSGGFNGEFDRFISRLETKLNDKRLDFIIKPTNSKKDIYKTKDFEEVIRQFLGYLDKSNVTIIDLSGIPFEVLSIAVSLIARLVFDFAFHYSKIKHAKDEQNDIPFMIVCEEAHNYIPKTGGAEYKASKKSIERIAKEGRKYGLSLMVVSQRPSEVSETIFSQCNNFISLRLTNVNDQSYVKALMPENSNAIADILPNLGSGECLIVGDATLIPSVVKLDLPDPQPKSQSVKFKDEWHKDWKDIGFEKIIKRWKKED</sequence>
<proteinExistence type="predicted"/>
<feature type="domain" description="Helicase HerA central" evidence="1">
    <location>
        <begin position="118"/>
        <end position="417"/>
    </location>
</feature>
<name>A0ABM8KBB6_9FLAO</name>
<accession>A0ABM8KBB6</accession>
<dbReference type="InterPro" id="IPR002789">
    <property type="entry name" value="HerA_central"/>
</dbReference>
<keyword evidence="2" id="KW-0547">Nucleotide-binding</keyword>
<dbReference type="GO" id="GO:0005524">
    <property type="term" value="F:ATP binding"/>
    <property type="evidence" value="ECO:0007669"/>
    <property type="project" value="UniProtKB-KW"/>
</dbReference>
<dbReference type="PANTHER" id="PTHR42957">
    <property type="entry name" value="HELICASE MJ1565-RELATED"/>
    <property type="match status" value="1"/>
</dbReference>
<dbReference type="RefSeq" id="WP_338613602.1">
    <property type="nucleotide sequence ID" value="NZ_AP029022.1"/>
</dbReference>
<protein>
    <submittedName>
        <fullName evidence="2">ATP-binding protein</fullName>
    </submittedName>
</protein>
<evidence type="ECO:0000313" key="2">
    <source>
        <dbReference type="EMBL" id="BEV06331.1"/>
    </source>
</evidence>